<reference evidence="1" key="1">
    <citation type="submission" date="2025-08" db="UniProtKB">
        <authorList>
            <consortium name="Ensembl"/>
        </authorList>
    </citation>
    <scope>IDENTIFICATION</scope>
</reference>
<dbReference type="OMA" id="QPREKFI"/>
<dbReference type="PANTHER" id="PTHR11130">
    <property type="entry name" value="GLUTATHIONE SYNTHETASE"/>
    <property type="match status" value="1"/>
</dbReference>
<dbReference type="Ensembl" id="ENSONIT00000084803.1">
    <property type="protein sequence ID" value="ENSONIP00000075022.1"/>
    <property type="gene ID" value="ENSONIG00000037702.1"/>
</dbReference>
<keyword evidence="2" id="KW-1185">Reference proteome</keyword>
<dbReference type="Proteomes" id="UP000005207">
    <property type="component" value="Unplaced"/>
</dbReference>
<dbReference type="GO" id="GO:0005829">
    <property type="term" value="C:cytosol"/>
    <property type="evidence" value="ECO:0007669"/>
    <property type="project" value="TreeGrafter"/>
</dbReference>
<dbReference type="InParanoid" id="A0A669EVT3"/>
<dbReference type="PANTHER" id="PTHR11130:SF0">
    <property type="entry name" value="GLUTATHIONE SYNTHETASE"/>
    <property type="match status" value="1"/>
</dbReference>
<accession>A0A669EVT3</accession>
<dbReference type="GeneTree" id="ENSGT00390000013764"/>
<dbReference type="AlphaFoldDB" id="A0A669EVT3"/>
<dbReference type="SUPFAM" id="SSF52440">
    <property type="entry name" value="PreATP-grasp domain"/>
    <property type="match status" value="1"/>
</dbReference>
<dbReference type="Gene3D" id="3.30.470.20">
    <property type="entry name" value="ATP-grasp fold, B domain"/>
    <property type="match status" value="1"/>
</dbReference>
<dbReference type="Gene3D" id="1.10.1080.10">
    <property type="entry name" value="Glutathione Synthetase, Chain A, domain 3"/>
    <property type="match status" value="1"/>
</dbReference>
<sequence length="151" mass="16594">MPDNYTSEQSWDARLLMERCRAVKSPDISAHLAGTKKVQQVLARPGVLERFFPDQPQAVQQIRATFLAGKKDGGGKDVQAMGQSLFLTGFWAWSKRDWLVAVSNVSLFFVFLQADMVINECVGHLLRTKSSGHSDGGVAAGVTVLDNPLLF</sequence>
<evidence type="ECO:0000313" key="1">
    <source>
        <dbReference type="Ensembl" id="ENSONIP00000075022.1"/>
    </source>
</evidence>
<protein>
    <submittedName>
        <fullName evidence="1">Uncharacterized protein</fullName>
    </submittedName>
</protein>
<dbReference type="Pfam" id="PF03917">
    <property type="entry name" value="GSH_synth_ATP"/>
    <property type="match status" value="2"/>
</dbReference>
<dbReference type="InterPro" id="IPR014042">
    <property type="entry name" value="Glutathione_synthase_a-hlx"/>
</dbReference>
<organism evidence="1 2">
    <name type="scientific">Oreochromis niloticus</name>
    <name type="common">Nile tilapia</name>
    <name type="synonym">Tilapia nilotica</name>
    <dbReference type="NCBI Taxonomy" id="8128"/>
    <lineage>
        <taxon>Eukaryota</taxon>
        <taxon>Metazoa</taxon>
        <taxon>Chordata</taxon>
        <taxon>Craniata</taxon>
        <taxon>Vertebrata</taxon>
        <taxon>Euteleostomi</taxon>
        <taxon>Actinopterygii</taxon>
        <taxon>Neopterygii</taxon>
        <taxon>Teleostei</taxon>
        <taxon>Neoteleostei</taxon>
        <taxon>Acanthomorphata</taxon>
        <taxon>Ovalentaria</taxon>
        <taxon>Cichlomorphae</taxon>
        <taxon>Cichliformes</taxon>
        <taxon>Cichlidae</taxon>
        <taxon>African cichlids</taxon>
        <taxon>Pseudocrenilabrinae</taxon>
        <taxon>Oreochromini</taxon>
        <taxon>Oreochromis</taxon>
    </lineage>
</organism>
<evidence type="ECO:0000313" key="2">
    <source>
        <dbReference type="Proteomes" id="UP000005207"/>
    </source>
</evidence>
<dbReference type="InterPro" id="IPR016185">
    <property type="entry name" value="PreATP-grasp_dom_sf"/>
</dbReference>
<dbReference type="UniPathway" id="UPA00142">
    <property type="reaction ID" value="UER00210"/>
</dbReference>
<reference evidence="1" key="2">
    <citation type="submission" date="2025-09" db="UniProtKB">
        <authorList>
            <consortium name="Ensembl"/>
        </authorList>
    </citation>
    <scope>IDENTIFICATION</scope>
</reference>
<dbReference type="GO" id="GO:0004363">
    <property type="term" value="F:glutathione synthase activity"/>
    <property type="evidence" value="ECO:0007669"/>
    <property type="project" value="InterPro"/>
</dbReference>
<dbReference type="GO" id="GO:0043295">
    <property type="term" value="F:glutathione binding"/>
    <property type="evidence" value="ECO:0007669"/>
    <property type="project" value="TreeGrafter"/>
</dbReference>
<dbReference type="SUPFAM" id="SSF56059">
    <property type="entry name" value="Glutathione synthetase ATP-binding domain-like"/>
    <property type="match status" value="1"/>
</dbReference>
<name>A0A669EVT3_ORENI</name>
<dbReference type="GO" id="GO:0005524">
    <property type="term" value="F:ATP binding"/>
    <property type="evidence" value="ECO:0007669"/>
    <property type="project" value="InterPro"/>
</dbReference>
<proteinExistence type="predicted"/>
<dbReference type="InterPro" id="IPR005615">
    <property type="entry name" value="Glutathione_synthase"/>
</dbReference>